<dbReference type="GO" id="GO:0003860">
    <property type="term" value="F:3-hydroxyisobutyryl-CoA hydrolase activity"/>
    <property type="evidence" value="ECO:0007669"/>
    <property type="project" value="UniProtKB-EC"/>
</dbReference>
<dbReference type="InterPro" id="IPR045004">
    <property type="entry name" value="ECH_dom"/>
</dbReference>
<gene>
    <name evidence="5" type="ORF">FN960_06055</name>
</gene>
<dbReference type="GO" id="GO:0006574">
    <property type="term" value="P:L-valine catabolic process"/>
    <property type="evidence" value="ECO:0007669"/>
    <property type="project" value="TreeGrafter"/>
</dbReference>
<reference evidence="5 6" key="1">
    <citation type="submission" date="2019-07" db="EMBL/GenBank/DDBJ databases">
        <authorList>
            <person name="Park Y.J."/>
            <person name="Jeong S.E."/>
            <person name="Jung H.S."/>
        </authorList>
    </citation>
    <scope>NUCLEOTIDE SEQUENCE [LARGE SCALE GENOMIC DNA]</scope>
    <source>
        <strain evidence="6">P16(2019)</strain>
    </source>
</reference>
<feature type="domain" description="Enoyl-CoA hydratase/isomerase" evidence="4">
    <location>
        <begin position="13"/>
        <end position="345"/>
    </location>
</feature>
<keyword evidence="5" id="KW-0413">Isomerase</keyword>
<proteinExistence type="predicted"/>
<dbReference type="Proteomes" id="UP000318521">
    <property type="component" value="Unassembled WGS sequence"/>
</dbReference>
<accession>A0A554A0S9</accession>
<dbReference type="RefSeq" id="WP_143847801.1">
    <property type="nucleotide sequence ID" value="NZ_VLXZ01000003.1"/>
</dbReference>
<keyword evidence="6" id="KW-1185">Reference proteome</keyword>
<dbReference type="CDD" id="cd06558">
    <property type="entry name" value="crotonase-like"/>
    <property type="match status" value="1"/>
</dbReference>
<dbReference type="InterPro" id="IPR029045">
    <property type="entry name" value="ClpP/crotonase-like_dom_sf"/>
</dbReference>
<dbReference type="NCBIfam" id="NF004127">
    <property type="entry name" value="PRK05617.1"/>
    <property type="match status" value="1"/>
</dbReference>
<dbReference type="PANTHER" id="PTHR43176:SF3">
    <property type="entry name" value="3-HYDROXYISOBUTYRYL-COA HYDROLASE, MITOCHONDRIAL"/>
    <property type="match status" value="1"/>
</dbReference>
<dbReference type="AlphaFoldDB" id="A0A554A0S9"/>
<comment type="caution">
    <text evidence="5">The sequence shown here is derived from an EMBL/GenBank/DDBJ whole genome shotgun (WGS) entry which is preliminary data.</text>
</comment>
<evidence type="ECO:0000256" key="1">
    <source>
        <dbReference type="ARBA" id="ARBA00001709"/>
    </source>
</evidence>
<evidence type="ECO:0000313" key="6">
    <source>
        <dbReference type="Proteomes" id="UP000318521"/>
    </source>
</evidence>
<dbReference type="InterPro" id="IPR032259">
    <property type="entry name" value="HIBYL-CoA-H"/>
</dbReference>
<evidence type="ECO:0000256" key="3">
    <source>
        <dbReference type="ARBA" id="ARBA00022801"/>
    </source>
</evidence>
<keyword evidence="3" id="KW-0378">Hydrolase</keyword>
<evidence type="ECO:0000313" key="5">
    <source>
        <dbReference type="EMBL" id="TSB47301.1"/>
    </source>
</evidence>
<protein>
    <recommendedName>
        <fullName evidence="2">3-hydroxyisobutyryl-CoA hydrolase</fullName>
        <ecNumber evidence="2">3.1.2.4</ecNumber>
    </recommendedName>
</protein>
<dbReference type="PANTHER" id="PTHR43176">
    <property type="entry name" value="3-HYDROXYISOBUTYRYL-COA HYDROLASE-RELATED"/>
    <property type="match status" value="1"/>
</dbReference>
<dbReference type="SUPFAM" id="SSF52096">
    <property type="entry name" value="ClpP/crotonase"/>
    <property type="match status" value="1"/>
</dbReference>
<dbReference type="EC" id="3.1.2.4" evidence="2"/>
<dbReference type="EMBL" id="VLXZ01000003">
    <property type="protein sequence ID" value="TSB47301.1"/>
    <property type="molecule type" value="Genomic_DNA"/>
</dbReference>
<dbReference type="Gene3D" id="3.90.226.10">
    <property type="entry name" value="2-enoyl-CoA Hydratase, Chain A, domain 1"/>
    <property type="match status" value="1"/>
</dbReference>
<comment type="catalytic activity">
    <reaction evidence="1">
        <text>3-hydroxy-2-methylpropanoyl-CoA + H2O = 3-hydroxy-2-methylpropanoate + CoA + H(+)</text>
        <dbReference type="Rhea" id="RHEA:20888"/>
        <dbReference type="ChEBI" id="CHEBI:11805"/>
        <dbReference type="ChEBI" id="CHEBI:15377"/>
        <dbReference type="ChEBI" id="CHEBI:15378"/>
        <dbReference type="ChEBI" id="CHEBI:57287"/>
        <dbReference type="ChEBI" id="CHEBI:57340"/>
        <dbReference type="EC" id="3.1.2.4"/>
    </reaction>
</comment>
<organism evidence="5 6">
    <name type="scientific">Alkalicoccobacillus porphyridii</name>
    <dbReference type="NCBI Taxonomy" id="2597270"/>
    <lineage>
        <taxon>Bacteria</taxon>
        <taxon>Bacillati</taxon>
        <taxon>Bacillota</taxon>
        <taxon>Bacilli</taxon>
        <taxon>Bacillales</taxon>
        <taxon>Bacillaceae</taxon>
        <taxon>Alkalicoccobacillus</taxon>
    </lineage>
</organism>
<dbReference type="OrthoDB" id="9775794at2"/>
<dbReference type="Pfam" id="PF16113">
    <property type="entry name" value="ECH_2"/>
    <property type="match status" value="1"/>
</dbReference>
<evidence type="ECO:0000259" key="4">
    <source>
        <dbReference type="Pfam" id="PF16113"/>
    </source>
</evidence>
<evidence type="ECO:0000256" key="2">
    <source>
        <dbReference type="ARBA" id="ARBA00011915"/>
    </source>
</evidence>
<name>A0A554A0S9_9BACI</name>
<sequence length="347" mass="38683">MKDINVEVTDTGVGIITLTREKALNSLSSEMIQGIDDTLRRWETDQAVRIILVEGSGAKAFCAGGDIKELYQNGSSLEGRKKSTAFLNREYDMDSYLSTYPKPIVALMDGIVMGGGVGLSYGANYRIVTENTKWAMPETAISFFPDIGAGYFLNQAPDNTGLYLGLTGKVIRAEDVLYINAADYYMTSDSLSKLRDALLRANWLMESNVDRLLKKHIQDASETPIKSELESLAPEIKKHFLHQSFPEIVESLQSNSTEWAKGLINLFSERSPVSLLVTFAHLKQSKKLSSFSEALERDKQVAAKFMECEDFYEGVRCLLVDRGSKPAFIFQSLNEVPAEYVSSFLKD</sequence>
<dbReference type="GO" id="GO:0016853">
    <property type="term" value="F:isomerase activity"/>
    <property type="evidence" value="ECO:0007669"/>
    <property type="project" value="UniProtKB-KW"/>
</dbReference>